<sequence>MHEIPNLPFPSLQETQQPIPQHTSAEKPALDEAQESLKANSED</sequence>
<dbReference type="Proteomes" id="UP000183155">
    <property type="component" value="Unassembled WGS sequence"/>
</dbReference>
<dbReference type="RefSeq" id="WP_256930434.1">
    <property type="nucleotide sequence ID" value="NZ_CAXAOF010000001.1"/>
</dbReference>
<evidence type="ECO:0000313" key="2">
    <source>
        <dbReference type="EMBL" id="SEC80939.1"/>
    </source>
</evidence>
<organism evidence="2 3">
    <name type="scientific">Pseudomonas taetrolens</name>
    <dbReference type="NCBI Taxonomy" id="47884"/>
    <lineage>
        <taxon>Bacteria</taxon>
        <taxon>Pseudomonadati</taxon>
        <taxon>Pseudomonadota</taxon>
        <taxon>Gammaproteobacteria</taxon>
        <taxon>Pseudomonadales</taxon>
        <taxon>Pseudomonadaceae</taxon>
        <taxon>Pseudomonas</taxon>
    </lineage>
</organism>
<name>A0A1H4VIK3_PSETA</name>
<feature type="compositionally biased region" description="Polar residues" evidence="1">
    <location>
        <begin position="12"/>
        <end position="23"/>
    </location>
</feature>
<keyword evidence="3" id="KW-1185">Reference proteome</keyword>
<evidence type="ECO:0000256" key="1">
    <source>
        <dbReference type="SAM" id="MobiDB-lite"/>
    </source>
</evidence>
<comment type="caution">
    <text evidence="2">The sequence shown here is derived from an EMBL/GenBank/DDBJ whole genome shotgun (WGS) entry which is preliminary data.</text>
</comment>
<protein>
    <submittedName>
        <fullName evidence="2">Uncharacterized protein</fullName>
    </submittedName>
</protein>
<feature type="region of interest" description="Disordered" evidence="1">
    <location>
        <begin position="1"/>
        <end position="43"/>
    </location>
</feature>
<reference evidence="2 3" key="1">
    <citation type="submission" date="2016-10" db="EMBL/GenBank/DDBJ databases">
        <authorList>
            <person name="Varghese N."/>
            <person name="Submissions S."/>
        </authorList>
    </citation>
    <scope>NUCLEOTIDE SEQUENCE [LARGE SCALE GENOMIC DNA]</scope>
    <source>
        <strain evidence="2 3">BS3652</strain>
    </source>
</reference>
<evidence type="ECO:0000313" key="3">
    <source>
        <dbReference type="Proteomes" id="UP000183155"/>
    </source>
</evidence>
<dbReference type="EMBL" id="FNRS01000001">
    <property type="protein sequence ID" value="SEC80939.1"/>
    <property type="molecule type" value="Genomic_DNA"/>
</dbReference>
<accession>A0A1H4VIK3</accession>
<proteinExistence type="predicted"/>
<gene>
    <name evidence="2" type="ORF">SAMN04490203_3162</name>
</gene>